<feature type="domain" description="Oxidoreductase-like" evidence="1">
    <location>
        <begin position="79"/>
        <end position="111"/>
    </location>
</feature>
<dbReference type="InterPro" id="IPR019180">
    <property type="entry name" value="Oxidoreductase-like_N"/>
</dbReference>
<dbReference type="GO" id="GO:0005739">
    <property type="term" value="C:mitochondrion"/>
    <property type="evidence" value="ECO:0007669"/>
    <property type="project" value="TreeGrafter"/>
</dbReference>
<dbReference type="OMA" id="RKFGKDH"/>
<dbReference type="Proteomes" id="UP000005225">
    <property type="component" value="Unassembled WGS sequence"/>
</dbReference>
<sequence length="146" mass="16242">MLLRTVTEGGRAFPASQRGTRWLSSWACCQRLPGGTRVLPWHHPRPGAWDGCRDFGTDHMKMGTQGGTNGGRSELQGPLPPELQPPTNCCMSGCPNCVWVEYAKALLQHYQDGGERALASLEEHVADENLKAFLRMEIRLRARREG</sequence>
<evidence type="ECO:0000313" key="2">
    <source>
        <dbReference type="Ensembl" id="ENSOGAP00000009952.2"/>
    </source>
</evidence>
<dbReference type="PANTHER" id="PTHR21193">
    <property type="entry name" value="OXIDOREDUCTASE-LIKE DOMAIN-CONTAINING PROTEIN 1"/>
    <property type="match status" value="1"/>
</dbReference>
<organism evidence="2 3">
    <name type="scientific">Otolemur garnettii</name>
    <name type="common">Small-eared galago</name>
    <name type="synonym">Garnett's greater bushbaby</name>
    <dbReference type="NCBI Taxonomy" id="30611"/>
    <lineage>
        <taxon>Eukaryota</taxon>
        <taxon>Metazoa</taxon>
        <taxon>Chordata</taxon>
        <taxon>Craniata</taxon>
        <taxon>Vertebrata</taxon>
        <taxon>Euteleostomi</taxon>
        <taxon>Mammalia</taxon>
        <taxon>Eutheria</taxon>
        <taxon>Euarchontoglires</taxon>
        <taxon>Primates</taxon>
        <taxon>Strepsirrhini</taxon>
        <taxon>Lorisiformes</taxon>
        <taxon>Galagidae</taxon>
        <taxon>Otolemur</taxon>
    </lineage>
</organism>
<evidence type="ECO:0000259" key="1">
    <source>
        <dbReference type="Pfam" id="PF09791"/>
    </source>
</evidence>
<protein>
    <submittedName>
        <fullName evidence="2">Oxidoreductase like domain containing 1</fullName>
    </submittedName>
</protein>
<dbReference type="InterPro" id="IPR039251">
    <property type="entry name" value="OXLD1"/>
</dbReference>
<evidence type="ECO:0000313" key="3">
    <source>
        <dbReference type="Proteomes" id="UP000005225"/>
    </source>
</evidence>
<keyword evidence="3" id="KW-1185">Reference proteome</keyword>
<dbReference type="FunCoup" id="H0X452">
    <property type="interactions" value="142"/>
</dbReference>
<dbReference type="Pfam" id="PF09791">
    <property type="entry name" value="Oxidored-like"/>
    <property type="match status" value="1"/>
</dbReference>
<dbReference type="HOGENOM" id="CLU_144239_0_0_1"/>
<reference evidence="3" key="1">
    <citation type="submission" date="2011-03" db="EMBL/GenBank/DDBJ databases">
        <title>Version 3 of the genome sequence of Otolemur garnettii (Bushbaby).</title>
        <authorList>
            <consortium name="The Broad Institute Genome Sequencing Platform"/>
            <person name="Di Palma F."/>
            <person name="Johnson J."/>
            <person name="Lander E.S."/>
            <person name="Lindblad-Toh K."/>
            <person name="Jaffe D.B."/>
            <person name="Gnerre S."/>
            <person name="MacCallum I."/>
            <person name="Przybylski D."/>
            <person name="Ribeiro F.J."/>
            <person name="Burton J.N."/>
            <person name="Walker B.J."/>
            <person name="Sharpe T."/>
            <person name="Hall G."/>
        </authorList>
    </citation>
    <scope>NUCLEOTIDE SEQUENCE [LARGE SCALE GENOMIC DNA]</scope>
</reference>
<reference evidence="2" key="3">
    <citation type="submission" date="2025-09" db="UniProtKB">
        <authorList>
            <consortium name="Ensembl"/>
        </authorList>
    </citation>
    <scope>IDENTIFICATION</scope>
</reference>
<proteinExistence type="predicted"/>
<name>H0X452_OTOGA</name>
<reference evidence="2" key="2">
    <citation type="submission" date="2025-08" db="UniProtKB">
        <authorList>
            <consortium name="Ensembl"/>
        </authorList>
    </citation>
    <scope>IDENTIFICATION</scope>
</reference>
<accession>H0X452</accession>
<dbReference type="GeneTree" id="ENSGT00390000003596"/>
<dbReference type="Ensembl" id="ENSOGAT00000011124.2">
    <property type="protein sequence ID" value="ENSOGAP00000009952.2"/>
    <property type="gene ID" value="ENSOGAG00000011121.2"/>
</dbReference>
<dbReference type="eggNOG" id="ENOG502S8QT">
    <property type="taxonomic scope" value="Eukaryota"/>
</dbReference>
<dbReference type="AlphaFoldDB" id="H0X452"/>
<dbReference type="EMBL" id="AAQR03040884">
    <property type="status" value="NOT_ANNOTATED_CDS"/>
    <property type="molecule type" value="Genomic_DNA"/>
</dbReference>
<dbReference type="InParanoid" id="H0X452"/>
<dbReference type="STRING" id="30611.ENSOGAP00000009952"/>
<dbReference type="PANTHER" id="PTHR21193:SF3">
    <property type="entry name" value="OXIDOREDUCTASE-LIKE DOMAIN-CONTAINING PROTEIN 1"/>
    <property type="match status" value="1"/>
</dbReference>